<accession>A0A9C7PZC3</accession>
<organism evidence="1 2">
    <name type="scientific">Galdieria partita</name>
    <dbReference type="NCBI Taxonomy" id="83374"/>
    <lineage>
        <taxon>Eukaryota</taxon>
        <taxon>Rhodophyta</taxon>
        <taxon>Bangiophyceae</taxon>
        <taxon>Galdieriales</taxon>
        <taxon>Galdieriaceae</taxon>
        <taxon>Galdieria</taxon>
    </lineage>
</organism>
<keyword evidence="2" id="KW-1185">Reference proteome</keyword>
<protein>
    <submittedName>
        <fullName evidence="1">Uncharacterized protein</fullName>
    </submittedName>
</protein>
<comment type="caution">
    <text evidence="1">The sequence shown here is derived from an EMBL/GenBank/DDBJ whole genome shotgun (WGS) entry which is preliminary data.</text>
</comment>
<dbReference type="EMBL" id="BQMJ01000042">
    <property type="protein sequence ID" value="GJQ13334.1"/>
    <property type="molecule type" value="Genomic_DNA"/>
</dbReference>
<gene>
    <name evidence="1" type="ORF">GpartN1_g5125.t1</name>
</gene>
<name>A0A9C7PZC3_9RHOD</name>
<evidence type="ECO:0000313" key="2">
    <source>
        <dbReference type="Proteomes" id="UP001061958"/>
    </source>
</evidence>
<dbReference type="OrthoDB" id="2415936at2759"/>
<evidence type="ECO:0000313" key="1">
    <source>
        <dbReference type="EMBL" id="GJQ13334.1"/>
    </source>
</evidence>
<proteinExistence type="predicted"/>
<reference evidence="1" key="1">
    <citation type="journal article" date="2022" name="Proc. Natl. Acad. Sci. U.S.A.">
        <title>Life cycle and functional genomics of the unicellular red alga Galdieria for elucidating algal and plant evolution and industrial use.</title>
        <authorList>
            <person name="Hirooka S."/>
            <person name="Itabashi T."/>
            <person name="Ichinose T.M."/>
            <person name="Onuma R."/>
            <person name="Fujiwara T."/>
            <person name="Yamashita S."/>
            <person name="Jong L.W."/>
            <person name="Tomita R."/>
            <person name="Iwane A.H."/>
            <person name="Miyagishima S.Y."/>
        </authorList>
    </citation>
    <scope>NUCLEOTIDE SEQUENCE</scope>
    <source>
        <strain evidence="1">NBRC 102759</strain>
    </source>
</reference>
<dbReference type="AlphaFoldDB" id="A0A9C7PZC3"/>
<dbReference type="Proteomes" id="UP001061958">
    <property type="component" value="Unassembled WGS sequence"/>
</dbReference>
<reference evidence="1" key="2">
    <citation type="submission" date="2022-01" db="EMBL/GenBank/DDBJ databases">
        <authorList>
            <person name="Hirooka S."/>
            <person name="Miyagishima S.Y."/>
        </authorList>
    </citation>
    <scope>NUCLEOTIDE SEQUENCE</scope>
    <source>
        <strain evidence="1">NBRC 102759</strain>
    </source>
</reference>
<sequence>MINLSVLDQLICEHYILEKSKDSIEIESELYFKQFVESKESLCSKIAARRALEEIIDSVTQAATTKVVKLLGEWQPQLLEDTRLHFQFLIMQLADKIEQHEEEAALEFCRKELAPKALNAYLEAYDDFKKALKFFLKPERIPYERQILADKLFATFQALNGTIDSCFYTCLKYLINIVCAEVTSKTELREETYQAMALLIPNLSQRPLPIEGYREFPESDIQTLKDALMNRVTRDDAVLALKYANGDIKKALKNELSLIHFDDDLVSSLVEDYIEMRGLRRSMDGSKLSHLLAEDKMDESLSWQTVIQMIRYCAERGDVFAILKLLRQLYPQMLEKYPKVHFRLLQYYLYDLLEERKWACGLNLLREDMNKVTQRFPQLYPWLKESAFILFLYDLEGYHFLERKRLWKRYFEEHINLPVMASSLCTIVMEANSIYEPQLAKNLRFYLLVHKEWCTKNQLDDPFAESLCIHALTDKDSLLEDMMYERDYIFNRDLNTTMKKNNFVEESASRQQTTEEQVILTLMEFLAISRAEAIALFNQYTGPSKDPAYILNTLLSEM</sequence>